<dbReference type="AlphaFoldDB" id="A0A2S6MXN0"/>
<gene>
    <name evidence="1" type="ORF">CCR94_20830</name>
</gene>
<dbReference type="OrthoDB" id="5765492at2"/>
<proteinExistence type="predicted"/>
<organism evidence="1 2">
    <name type="scientific">Rhodoblastus sphagnicola</name>
    <dbReference type="NCBI Taxonomy" id="333368"/>
    <lineage>
        <taxon>Bacteria</taxon>
        <taxon>Pseudomonadati</taxon>
        <taxon>Pseudomonadota</taxon>
        <taxon>Alphaproteobacteria</taxon>
        <taxon>Hyphomicrobiales</taxon>
        <taxon>Rhodoblastaceae</taxon>
        <taxon>Rhodoblastus</taxon>
    </lineage>
</organism>
<reference evidence="1 2" key="1">
    <citation type="journal article" date="2018" name="Arch. Microbiol.">
        <title>New insights into the metabolic potential of the phototrophic purple bacterium Rhodopila globiformis DSM 161(T) from its draft genome sequence and evidence for a vanadium-dependent nitrogenase.</title>
        <authorList>
            <person name="Imhoff J.F."/>
            <person name="Rahn T."/>
            <person name="Kunzel S."/>
            <person name="Neulinger S.C."/>
        </authorList>
    </citation>
    <scope>NUCLEOTIDE SEQUENCE [LARGE SCALE GENOMIC DNA]</scope>
    <source>
        <strain evidence="1 2">DSM 16996</strain>
    </source>
</reference>
<dbReference type="EMBL" id="NHSJ01000128">
    <property type="protein sequence ID" value="PPQ27123.1"/>
    <property type="molecule type" value="Genomic_DNA"/>
</dbReference>
<evidence type="ECO:0000313" key="2">
    <source>
        <dbReference type="Proteomes" id="UP000239089"/>
    </source>
</evidence>
<protein>
    <submittedName>
        <fullName evidence="1">Uncharacterized protein</fullName>
    </submittedName>
</protein>
<dbReference type="Proteomes" id="UP000239089">
    <property type="component" value="Unassembled WGS sequence"/>
</dbReference>
<accession>A0A2S6MXN0</accession>
<keyword evidence="2" id="KW-1185">Reference proteome</keyword>
<dbReference type="RefSeq" id="WP_104509902.1">
    <property type="nucleotide sequence ID" value="NZ_JACIGC010000002.1"/>
</dbReference>
<evidence type="ECO:0000313" key="1">
    <source>
        <dbReference type="EMBL" id="PPQ27123.1"/>
    </source>
</evidence>
<name>A0A2S6MXN0_9HYPH</name>
<comment type="caution">
    <text evidence="1">The sequence shown here is derived from an EMBL/GenBank/DDBJ whole genome shotgun (WGS) entry which is preliminary data.</text>
</comment>
<sequence length="216" mass="24055">MNETHLTAKQQLLLWVLLTRGGGALQKDIAAFVDAKDRRALEKLGYVGTSKQKRANFIELTDRGWRDLGEIEPRLFLEGEPRISADRRMLQFVLASLGGFARRNSYTLHDIFAPAKSEPVPVAPAGEPSGGAIEQQIREAFFAIAGRPAQDDVRLSALRARLKHIDRKDLDAALIAMREKRAAILTNLDNPRDIEAEGDAALKSGIHVFHLLWIDQ</sequence>